<dbReference type="CDD" id="cd03801">
    <property type="entry name" value="GT4_PimA-like"/>
    <property type="match status" value="1"/>
</dbReference>
<evidence type="ECO:0000313" key="5">
    <source>
        <dbReference type="Proteomes" id="UP000092495"/>
    </source>
</evidence>
<sequence>MKKKILFLESRSDSFYGAQKSMLKLIQSLNQNEFECVVVTTKEGELSKELRKKNIPIDIVKLNKKANIFGGEILQYSILKKMNIAVHLLIYNFKIFLYLRKNKIDTIYVNDIRALIYSILATKIMRKKNIWYIRADISDTILSKLALRFSDNIITIANGVLRHVPKDKLLKYNGKITNIYTGFDFSEYQISDKENSKKNIGLSKNKLVIGYLGSINERKGTDFLIDSFIRIKKIYNDTELLVVGNVSPGYENYWKNLMEKVLKYGESIKYIPYSNKVSDIYSAMDIFILPSRSEGLPRVVIEAMAHKIPVISTDVGGVREIIENNINGFVIEKDNSEELFSELNSLLKDSLKRKKIGELGEKSARNNFSEEVFIKKINSYFREIHRH</sequence>
<dbReference type="EMBL" id="CP016543">
    <property type="protein sequence ID" value="ANU22491.1"/>
    <property type="molecule type" value="Genomic_DNA"/>
</dbReference>
<keyword evidence="5" id="KW-1185">Reference proteome</keyword>
<dbReference type="PANTHER" id="PTHR12526:SF629">
    <property type="entry name" value="TEICHURONIC ACID BIOSYNTHESIS GLYCOSYLTRANSFERASE TUAH-RELATED"/>
    <property type="match status" value="1"/>
</dbReference>
<dbReference type="PANTHER" id="PTHR12526">
    <property type="entry name" value="GLYCOSYLTRANSFERASE"/>
    <property type="match status" value="1"/>
</dbReference>
<organism evidence="4 5">
    <name type="scientific">Planococcus donghaensis</name>
    <dbReference type="NCBI Taxonomy" id="414778"/>
    <lineage>
        <taxon>Bacteria</taxon>
        <taxon>Bacillati</taxon>
        <taxon>Bacillota</taxon>
        <taxon>Bacilli</taxon>
        <taxon>Bacillales</taxon>
        <taxon>Caryophanaceae</taxon>
        <taxon>Planococcus</taxon>
    </lineage>
</organism>
<evidence type="ECO:0000256" key="1">
    <source>
        <dbReference type="ARBA" id="ARBA00022676"/>
    </source>
</evidence>
<dbReference type="AlphaFoldDB" id="A0A1C7EFN7"/>
<dbReference type="STRING" id="414778.BCM40_03590"/>
<accession>A0A1C7EFN7</accession>
<dbReference type="Gene3D" id="3.40.50.2000">
    <property type="entry name" value="Glycogen Phosphorylase B"/>
    <property type="match status" value="2"/>
</dbReference>
<feature type="domain" description="Glycosyl transferase family 1" evidence="3">
    <location>
        <begin position="192"/>
        <end position="362"/>
    </location>
</feature>
<dbReference type="RefSeq" id="WP_065525598.1">
    <property type="nucleotide sequence ID" value="NZ_CP016543.2"/>
</dbReference>
<dbReference type="InterPro" id="IPR001296">
    <property type="entry name" value="Glyco_trans_1"/>
</dbReference>
<protein>
    <recommendedName>
        <fullName evidence="3">Glycosyl transferase family 1 domain-containing protein</fullName>
    </recommendedName>
</protein>
<keyword evidence="1" id="KW-0328">Glycosyltransferase</keyword>
<dbReference type="Proteomes" id="UP000092495">
    <property type="component" value="Chromosome"/>
</dbReference>
<name>A0A1C7EFN7_9BACL</name>
<evidence type="ECO:0000259" key="3">
    <source>
        <dbReference type="Pfam" id="PF00534"/>
    </source>
</evidence>
<dbReference type="GO" id="GO:0016757">
    <property type="term" value="F:glycosyltransferase activity"/>
    <property type="evidence" value="ECO:0007669"/>
    <property type="project" value="UniProtKB-KW"/>
</dbReference>
<gene>
    <name evidence="4" type="ORF">BCM40_03590</name>
</gene>
<reference evidence="4" key="1">
    <citation type="submission" date="2016-10" db="EMBL/GenBank/DDBJ databases">
        <authorList>
            <person name="See-Too W.S."/>
        </authorList>
    </citation>
    <scope>NUCLEOTIDE SEQUENCE</scope>
    <source>
        <strain evidence="4">DSM 22276</strain>
    </source>
</reference>
<evidence type="ECO:0000313" key="4">
    <source>
        <dbReference type="EMBL" id="ANU22491.1"/>
    </source>
</evidence>
<proteinExistence type="predicted"/>
<dbReference type="OrthoDB" id="9813638at2"/>
<evidence type="ECO:0000256" key="2">
    <source>
        <dbReference type="ARBA" id="ARBA00022679"/>
    </source>
</evidence>
<keyword evidence="2" id="KW-0808">Transferase</keyword>
<dbReference type="Pfam" id="PF00534">
    <property type="entry name" value="Glycos_transf_1"/>
    <property type="match status" value="1"/>
</dbReference>
<dbReference type="KEGG" id="pdg:BCM40_03590"/>
<dbReference type="SUPFAM" id="SSF53756">
    <property type="entry name" value="UDP-Glycosyltransferase/glycogen phosphorylase"/>
    <property type="match status" value="1"/>
</dbReference>